<proteinExistence type="predicted"/>
<dbReference type="AlphaFoldDB" id="A0A494ZTN1"/>
<protein>
    <submittedName>
        <fullName evidence="1">Uncharacterized protein</fullName>
    </submittedName>
</protein>
<name>A0A494ZTN1_9BACI</name>
<dbReference type="EMBL" id="RBZP01000032">
    <property type="protein sequence ID" value="RKQ28341.1"/>
    <property type="molecule type" value="Genomic_DNA"/>
</dbReference>
<evidence type="ECO:0000313" key="1">
    <source>
        <dbReference type="EMBL" id="RKQ28341.1"/>
    </source>
</evidence>
<comment type="caution">
    <text evidence="1">The sequence shown here is derived from an EMBL/GenBank/DDBJ whole genome shotgun (WGS) entry which is preliminary data.</text>
</comment>
<sequence length="68" mass="8075">MCSLLFSLLEQNPLLIEGGLYERYTASIQLERKNASNLFLKLDLRQFHFVEPELYLNCKEEEIKQIKL</sequence>
<accession>A0A494ZTN1</accession>
<keyword evidence="2" id="KW-1185">Reference proteome</keyword>
<organism evidence="1 2">
    <name type="scientific">Oceanobacillus halophilus</name>
    <dbReference type="NCBI Taxonomy" id="930130"/>
    <lineage>
        <taxon>Bacteria</taxon>
        <taxon>Bacillati</taxon>
        <taxon>Bacillota</taxon>
        <taxon>Bacilli</taxon>
        <taxon>Bacillales</taxon>
        <taxon>Bacillaceae</taxon>
        <taxon>Oceanobacillus</taxon>
    </lineage>
</organism>
<dbReference type="Proteomes" id="UP000269301">
    <property type="component" value="Unassembled WGS sequence"/>
</dbReference>
<reference evidence="1 2" key="1">
    <citation type="journal article" date="2016" name="Int. J. Syst. Evol. Microbiol.">
        <title>Oceanobacillus halophilus sp. nov., a novel moderately halophilic bacterium from a hypersaline lake.</title>
        <authorList>
            <person name="Amoozegar M.A."/>
            <person name="Bagheri M."/>
            <person name="Makhdoumi A."/>
            <person name="Nikou M.M."/>
            <person name="Fazeli S.A.S."/>
            <person name="Schumann P."/>
            <person name="Sproer C."/>
            <person name="Sanchez-Porro C."/>
            <person name="Ventosa A."/>
        </authorList>
    </citation>
    <scope>NUCLEOTIDE SEQUENCE [LARGE SCALE GENOMIC DNA]</scope>
    <source>
        <strain evidence="1 2">DSM 23996</strain>
    </source>
</reference>
<gene>
    <name evidence="1" type="ORF">D8M06_19020</name>
</gene>
<evidence type="ECO:0000313" key="2">
    <source>
        <dbReference type="Proteomes" id="UP000269301"/>
    </source>
</evidence>